<dbReference type="Gene3D" id="1.10.357.140">
    <property type="entry name" value="UbiA prenyltransferase"/>
    <property type="match status" value="1"/>
</dbReference>
<comment type="caution">
    <text evidence="10">The sequence shown here is derived from an EMBL/GenBank/DDBJ whole genome shotgun (WGS) entry which is preliminary data.</text>
</comment>
<feature type="transmembrane region" description="Helical" evidence="8">
    <location>
        <begin position="290"/>
        <end position="308"/>
    </location>
</feature>
<keyword evidence="6 8" id="KW-1133">Transmembrane helix</keyword>
<dbReference type="UniPathway" id="UPA00079">
    <property type="reaction ID" value="UER00168"/>
</dbReference>
<proteinExistence type="inferred from homology"/>
<evidence type="ECO:0000256" key="1">
    <source>
        <dbReference type="ARBA" id="ARBA00004141"/>
    </source>
</evidence>
<evidence type="ECO:0000256" key="9">
    <source>
        <dbReference type="NCBIfam" id="TIGR00751"/>
    </source>
</evidence>
<dbReference type="OrthoDB" id="9767568at2"/>
<dbReference type="EC" id="2.5.1.74" evidence="8 9"/>
<organism evidence="10 11">
    <name type="scientific">Chryseobacterium elymi</name>
    <dbReference type="NCBI Taxonomy" id="395936"/>
    <lineage>
        <taxon>Bacteria</taxon>
        <taxon>Pseudomonadati</taxon>
        <taxon>Bacteroidota</taxon>
        <taxon>Flavobacteriia</taxon>
        <taxon>Flavobacteriales</taxon>
        <taxon>Weeksellaceae</taxon>
        <taxon>Chryseobacterium group</taxon>
        <taxon>Chryseobacterium</taxon>
    </lineage>
</organism>
<dbReference type="InterPro" id="IPR004657">
    <property type="entry name" value="MenA"/>
</dbReference>
<keyword evidence="7 8" id="KW-0472">Membrane</keyword>
<evidence type="ECO:0000256" key="4">
    <source>
        <dbReference type="ARBA" id="ARBA00022679"/>
    </source>
</evidence>
<evidence type="ECO:0000256" key="8">
    <source>
        <dbReference type="HAMAP-Rule" id="MF_01937"/>
    </source>
</evidence>
<keyword evidence="4 8" id="KW-0808">Transferase</keyword>
<sequence length="309" mass="34490">MSDWIKAARLRTLPLSLSGIIMGAFIAKWRLYGEGGLWDWKIFALAILVTLLYQILSNYANDYGDGVKGTDAKRINEAESRAVASGKITAKQMKNAVILFSALSFVATIALLYIAFIPNYMNEFYIFIGLGVACILAAIGYTVGKKPYGYMGLGDLFVFIFFGLVSVCGSYFLFTKTFSWDMLLPGTAIGMMSMAVLNLNNMRDIESDRLSGKNSFALRIGFKNAMIYEMVLLQLPLVLILIFLGLNGFIQSQNYYVFIVMILLIPFAKLRRKIMSVKEPKDLDPFLKQVGILTFTMAVLTAVGLNFFK</sequence>
<keyword evidence="3 8" id="KW-1003">Cell membrane</keyword>
<keyword evidence="2 8" id="KW-0474">Menaquinone biosynthesis</keyword>
<dbReference type="AlphaFoldDB" id="A0A3D9DEK9"/>
<dbReference type="HAMAP" id="MF_01937">
    <property type="entry name" value="MenA_1"/>
    <property type="match status" value="1"/>
</dbReference>
<dbReference type="RefSeq" id="WP_116012591.1">
    <property type="nucleotide sequence ID" value="NZ_QNUH01000011.1"/>
</dbReference>
<dbReference type="Pfam" id="PF01040">
    <property type="entry name" value="UbiA"/>
    <property type="match status" value="1"/>
</dbReference>
<feature type="transmembrane region" description="Helical" evidence="8">
    <location>
        <begin position="226"/>
        <end position="247"/>
    </location>
</feature>
<feature type="transmembrane region" description="Helical" evidence="8">
    <location>
        <begin position="12"/>
        <end position="32"/>
    </location>
</feature>
<feature type="transmembrane region" description="Helical" evidence="8">
    <location>
        <begin position="124"/>
        <end position="144"/>
    </location>
</feature>
<feature type="transmembrane region" description="Helical" evidence="8">
    <location>
        <begin position="156"/>
        <end position="174"/>
    </location>
</feature>
<comment type="similarity">
    <text evidence="8">Belongs to the MenA family. Type 1 subfamily.</text>
</comment>
<dbReference type="EMBL" id="QNUH01000011">
    <property type="protein sequence ID" value="REC76419.1"/>
    <property type="molecule type" value="Genomic_DNA"/>
</dbReference>
<dbReference type="CDD" id="cd13962">
    <property type="entry name" value="PT_UbiA_UBIAD1"/>
    <property type="match status" value="1"/>
</dbReference>
<dbReference type="Gene3D" id="1.20.120.1780">
    <property type="entry name" value="UbiA prenyltransferase"/>
    <property type="match status" value="1"/>
</dbReference>
<dbReference type="Proteomes" id="UP000257030">
    <property type="component" value="Unassembled WGS sequence"/>
</dbReference>
<evidence type="ECO:0000256" key="3">
    <source>
        <dbReference type="ARBA" id="ARBA00022475"/>
    </source>
</evidence>
<comment type="subcellular location">
    <subcellularLocation>
        <location evidence="8">Cell membrane</location>
        <topology evidence="8">Multi-pass membrane protein</topology>
    </subcellularLocation>
    <subcellularLocation>
        <location evidence="1">Membrane</location>
        <topology evidence="1">Multi-pass membrane protein</topology>
    </subcellularLocation>
</comment>
<dbReference type="InterPro" id="IPR000537">
    <property type="entry name" value="UbiA_prenyltransferase"/>
</dbReference>
<dbReference type="InterPro" id="IPR044878">
    <property type="entry name" value="UbiA_sf"/>
</dbReference>
<dbReference type="GO" id="GO:0009234">
    <property type="term" value="P:menaquinone biosynthetic process"/>
    <property type="evidence" value="ECO:0007669"/>
    <property type="project" value="UniProtKB-UniRule"/>
</dbReference>
<keyword evidence="5 8" id="KW-0812">Transmembrane</keyword>
<dbReference type="PIRSF" id="PIRSF005355">
    <property type="entry name" value="UBIAD1"/>
    <property type="match status" value="1"/>
</dbReference>
<comment type="catalytic activity">
    <reaction evidence="8">
        <text>an all-trans-polyprenyl diphosphate + 1,4-dihydroxy-2-naphthoate + H(+) = a 2-demethylmenaquinol + CO2 + diphosphate</text>
        <dbReference type="Rhea" id="RHEA:26478"/>
        <dbReference type="Rhea" id="RHEA-COMP:9563"/>
        <dbReference type="Rhea" id="RHEA-COMP:9564"/>
        <dbReference type="ChEBI" id="CHEBI:11173"/>
        <dbReference type="ChEBI" id="CHEBI:15378"/>
        <dbReference type="ChEBI" id="CHEBI:16526"/>
        <dbReference type="ChEBI" id="CHEBI:33019"/>
        <dbReference type="ChEBI" id="CHEBI:55437"/>
        <dbReference type="ChEBI" id="CHEBI:58914"/>
        <dbReference type="EC" id="2.5.1.74"/>
    </reaction>
</comment>
<dbReference type="NCBIfam" id="TIGR00751">
    <property type="entry name" value="menA"/>
    <property type="match status" value="1"/>
</dbReference>
<reference evidence="10 11" key="1">
    <citation type="journal article" date="2010" name="Syst. Appl. Microbiol.">
        <title>Four new species of Chryseobacterium from the rhizosphere of coastal sand dune plants, Chryseobacterium elymi sp. nov., Chryseobacterium hagamense sp. nov., Chryseobacterium lathyri sp. nov. and Chryseobacterium rhizosphaerae sp. nov.</title>
        <authorList>
            <person name="Cho S.H."/>
            <person name="Lee K.S."/>
            <person name="Shin D.S."/>
            <person name="Han J.H."/>
            <person name="Park K.S."/>
            <person name="Lee C.H."/>
            <person name="Park K.H."/>
            <person name="Kim S.B."/>
        </authorList>
    </citation>
    <scope>NUCLEOTIDE SEQUENCE [LARGE SCALE GENOMIC DNA]</scope>
    <source>
        <strain evidence="10 11">KCTC 22547</strain>
    </source>
</reference>
<evidence type="ECO:0000256" key="2">
    <source>
        <dbReference type="ARBA" id="ARBA00022428"/>
    </source>
</evidence>
<dbReference type="PANTHER" id="PTHR13929:SF0">
    <property type="entry name" value="UBIA PRENYLTRANSFERASE DOMAIN-CONTAINING PROTEIN 1"/>
    <property type="match status" value="1"/>
</dbReference>
<dbReference type="GO" id="GO:0046428">
    <property type="term" value="F:1,4-dihydroxy-2-naphthoate polyprenyltransferase activity"/>
    <property type="evidence" value="ECO:0007669"/>
    <property type="project" value="UniProtKB-UniRule"/>
</dbReference>
<evidence type="ECO:0000313" key="11">
    <source>
        <dbReference type="Proteomes" id="UP000257030"/>
    </source>
</evidence>
<evidence type="ECO:0000256" key="6">
    <source>
        <dbReference type="ARBA" id="ARBA00022989"/>
    </source>
</evidence>
<dbReference type="GO" id="GO:0005886">
    <property type="term" value="C:plasma membrane"/>
    <property type="evidence" value="ECO:0007669"/>
    <property type="project" value="UniProtKB-SubCell"/>
</dbReference>
<dbReference type="InterPro" id="IPR026046">
    <property type="entry name" value="UBIAD1"/>
</dbReference>
<dbReference type="GO" id="GO:0042371">
    <property type="term" value="P:vitamin K biosynthetic process"/>
    <property type="evidence" value="ECO:0007669"/>
    <property type="project" value="TreeGrafter"/>
</dbReference>
<dbReference type="PANTHER" id="PTHR13929">
    <property type="entry name" value="1,4-DIHYDROXY-2-NAPHTHOATE OCTAPRENYLTRANSFERASE"/>
    <property type="match status" value="1"/>
</dbReference>
<evidence type="ECO:0000256" key="5">
    <source>
        <dbReference type="ARBA" id="ARBA00022692"/>
    </source>
</evidence>
<gene>
    <name evidence="8 10" type="primary">menA</name>
    <name evidence="10" type="ORF">DRF60_13715</name>
</gene>
<protein>
    <recommendedName>
        <fullName evidence="8 9">1,4-dihydroxy-2-naphthoate octaprenyltransferase</fullName>
        <shortName evidence="8">DHNA-octaprenyltransferase</shortName>
        <ecNumber evidence="8 9">2.5.1.74</ecNumber>
    </recommendedName>
</protein>
<accession>A0A3D9DEK9</accession>
<comment type="pathway">
    <text evidence="8">Quinol/quinone metabolism; menaquinone biosynthesis; menaquinol from 1,4-dihydroxy-2-naphthoate: step 1/2.</text>
</comment>
<name>A0A3D9DEK9_9FLAO</name>
<feature type="transmembrane region" description="Helical" evidence="8">
    <location>
        <begin position="38"/>
        <end position="56"/>
    </location>
</feature>
<evidence type="ECO:0000256" key="7">
    <source>
        <dbReference type="ARBA" id="ARBA00023136"/>
    </source>
</evidence>
<feature type="transmembrane region" description="Helical" evidence="8">
    <location>
        <begin position="253"/>
        <end position="270"/>
    </location>
</feature>
<feature type="transmembrane region" description="Helical" evidence="8">
    <location>
        <begin position="96"/>
        <end position="118"/>
    </location>
</feature>
<comment type="function">
    <text evidence="8">Conversion of 1,4-dihydroxy-2-naphthoate (DHNA) to demethylmenaquinone (DMK).</text>
</comment>
<evidence type="ECO:0000313" key="10">
    <source>
        <dbReference type="EMBL" id="REC76419.1"/>
    </source>
</evidence>
<keyword evidence="11" id="KW-1185">Reference proteome</keyword>